<keyword evidence="5" id="KW-0539">Nucleus</keyword>
<dbReference type="GeneID" id="19903738"/>
<dbReference type="PANTHER" id="PTHR31845:SF19">
    <property type="entry name" value="TRANSCRIPTION FACTOR DOMAIN-CONTAINING PROTEIN"/>
    <property type="match status" value="1"/>
</dbReference>
<feature type="domain" description="Xylanolytic transcriptional activator regulatory" evidence="7">
    <location>
        <begin position="571"/>
        <end position="645"/>
    </location>
</feature>
<evidence type="ECO:0000313" key="8">
    <source>
        <dbReference type="EMBL" id="EON67174.1"/>
    </source>
</evidence>
<dbReference type="AlphaFoldDB" id="R7YZG8"/>
<keyword evidence="2" id="KW-0805">Transcription regulation</keyword>
<dbReference type="GO" id="GO:0005634">
    <property type="term" value="C:nucleus"/>
    <property type="evidence" value="ECO:0007669"/>
    <property type="project" value="UniProtKB-SubCell"/>
</dbReference>
<dbReference type="InterPro" id="IPR007219">
    <property type="entry name" value="XnlR_reg_dom"/>
</dbReference>
<dbReference type="HOGENOM" id="CLU_314962_0_0_1"/>
<dbReference type="Proteomes" id="UP000016924">
    <property type="component" value="Unassembled WGS sequence"/>
</dbReference>
<keyword evidence="4" id="KW-0804">Transcription</keyword>
<evidence type="ECO:0000256" key="1">
    <source>
        <dbReference type="ARBA" id="ARBA00004123"/>
    </source>
</evidence>
<keyword evidence="3" id="KW-0238">DNA-binding</keyword>
<dbReference type="GO" id="GO:0008270">
    <property type="term" value="F:zinc ion binding"/>
    <property type="evidence" value="ECO:0007669"/>
    <property type="project" value="InterPro"/>
</dbReference>
<dbReference type="RefSeq" id="XP_007782491.1">
    <property type="nucleotide sequence ID" value="XM_007784301.1"/>
</dbReference>
<dbReference type="GO" id="GO:0006351">
    <property type="term" value="P:DNA-templated transcription"/>
    <property type="evidence" value="ECO:0007669"/>
    <property type="project" value="InterPro"/>
</dbReference>
<evidence type="ECO:0000313" key="9">
    <source>
        <dbReference type="Proteomes" id="UP000016924"/>
    </source>
</evidence>
<dbReference type="GO" id="GO:0000976">
    <property type="term" value="F:transcription cis-regulatory region binding"/>
    <property type="evidence" value="ECO:0007669"/>
    <property type="project" value="TreeGrafter"/>
</dbReference>
<evidence type="ECO:0000256" key="3">
    <source>
        <dbReference type="ARBA" id="ARBA00023125"/>
    </source>
</evidence>
<evidence type="ECO:0000259" key="7">
    <source>
        <dbReference type="SMART" id="SM00906"/>
    </source>
</evidence>
<evidence type="ECO:0000256" key="6">
    <source>
        <dbReference type="SAM" id="MobiDB-lite"/>
    </source>
</evidence>
<gene>
    <name evidence="8" type="ORF">W97_06427</name>
</gene>
<comment type="subcellular location">
    <subcellularLocation>
        <location evidence="1">Nucleus</location>
    </subcellularLocation>
</comment>
<reference evidence="9" key="1">
    <citation type="submission" date="2012-06" db="EMBL/GenBank/DDBJ databases">
        <title>The genome sequence of Coniosporium apollinis CBS 100218.</title>
        <authorList>
            <consortium name="The Broad Institute Genome Sequencing Platform"/>
            <person name="Cuomo C."/>
            <person name="Gorbushina A."/>
            <person name="Noack S."/>
            <person name="Walker B."/>
            <person name="Young S.K."/>
            <person name="Zeng Q."/>
            <person name="Gargeya S."/>
            <person name="Fitzgerald M."/>
            <person name="Haas B."/>
            <person name="Abouelleil A."/>
            <person name="Alvarado L."/>
            <person name="Arachchi H.M."/>
            <person name="Berlin A.M."/>
            <person name="Chapman S.B."/>
            <person name="Goldberg J."/>
            <person name="Griggs A."/>
            <person name="Gujja S."/>
            <person name="Hansen M."/>
            <person name="Howarth C."/>
            <person name="Imamovic A."/>
            <person name="Larimer J."/>
            <person name="McCowan C."/>
            <person name="Montmayeur A."/>
            <person name="Murphy C."/>
            <person name="Neiman D."/>
            <person name="Pearson M."/>
            <person name="Priest M."/>
            <person name="Roberts A."/>
            <person name="Saif S."/>
            <person name="Shea T."/>
            <person name="Sisk P."/>
            <person name="Sykes S."/>
            <person name="Wortman J."/>
            <person name="Nusbaum C."/>
            <person name="Birren B."/>
        </authorList>
    </citation>
    <scope>NUCLEOTIDE SEQUENCE [LARGE SCALE GENOMIC DNA]</scope>
    <source>
        <strain evidence="9">CBS 100218</strain>
    </source>
</reference>
<evidence type="ECO:0000256" key="2">
    <source>
        <dbReference type="ARBA" id="ARBA00023015"/>
    </source>
</evidence>
<dbReference type="Gene3D" id="3.40.50.150">
    <property type="entry name" value="Vaccinia Virus protein VP39"/>
    <property type="match status" value="1"/>
</dbReference>
<evidence type="ECO:0000256" key="5">
    <source>
        <dbReference type="ARBA" id="ARBA00023242"/>
    </source>
</evidence>
<dbReference type="InterPro" id="IPR051089">
    <property type="entry name" value="prtT"/>
</dbReference>
<feature type="region of interest" description="Disordered" evidence="6">
    <location>
        <begin position="387"/>
        <end position="427"/>
    </location>
</feature>
<protein>
    <recommendedName>
        <fullName evidence="7">Xylanolytic transcriptional activator regulatory domain-containing protein</fullName>
    </recommendedName>
</protein>
<dbReference type="SMART" id="SM00906">
    <property type="entry name" value="Fungal_trans"/>
    <property type="match status" value="1"/>
</dbReference>
<dbReference type="EMBL" id="JH767585">
    <property type="protein sequence ID" value="EON67174.1"/>
    <property type="molecule type" value="Genomic_DNA"/>
</dbReference>
<sequence length="928" mass="102000">MAFSFGFSGDDIEPTAEEEVFDTGASGSAAATIMDAPTAPAQTHRVEDLLATLPSKISYSSLEIESPKGRKLRVPRRELFDIRMQLMAEDNNDDAAPLTGLDDSDIKTNIYEGGFKSWECSIDLAKLLLDRGPRKDIDDLCRVDHVVELGCGTAIPTLVLFHYAITNGLTLYFTLADYNASVLRLVTLPNLLLTWVSTLSATDAPFSATSPNPLHESSAGDLDITPALLSAFTTALTHQGITLNLISGSWIPVSSFLPLVPTGPEMTTLVLASETIYSPASLSAFTELLVGILQRVRMGKAMVAAKRVYFGVGGSVDGFKQEVAGRGGVAYEIENHGVEMGEGSGVRRCLMEVQMWKGATSRDLMQMHGALQDVLKRLSMPPLPRLETTSTATEVPSAEEFADPLEDVGPSTDNSPKLSPKDDSMPHVPIQSLYEITKLRALRADDAVQESPTSHPNGRASRTINDFITTGSVSLEDAERLFDLYLNRLDHFMYSVGGRYSDLTTVRRASPILTACICTVAALHDANSNHLYGICKREFQRLMAASMFDRRIDRDHLRAMCIGSYWLSDISWTLSGYAIRRATEVNLNANYRRAIAESNEDAADCMRLWYTLYICDQHLSILYGRPSIIREDFSIQGWETLLRALWVTDSDRRLISQAALLIIMRNVQELFGPDTGSPVPSAYAAQIVNFSRQLDQWVGHWSTNIPRVHPCLGGFPIKGVLLHYHFARLHLYSHIFRGLPNAPIPDYFQEGASAAVSAAASIVDLLVTDQDLRDGLVGMPSYLHSMTAFACVFLLKIATKRSGQFIEDATVFDLTTRLVQLLRSASTGQWHLVHLMADGLEKMANSMLQQPQGSSNNTPQNESLTSSAPYSNTQGQNLLQVLEHGEAILGYRSPYSGLVDSDFGLGPSTFPQIDFGNMEFNYAGFGFL</sequence>
<name>R7YZG8_CONA1</name>
<dbReference type="CDD" id="cd12148">
    <property type="entry name" value="fungal_TF_MHR"/>
    <property type="match status" value="1"/>
</dbReference>
<feature type="region of interest" description="Disordered" evidence="6">
    <location>
        <begin position="847"/>
        <end position="869"/>
    </location>
</feature>
<evidence type="ECO:0000256" key="4">
    <source>
        <dbReference type="ARBA" id="ARBA00023163"/>
    </source>
</evidence>
<organism evidence="8 9">
    <name type="scientific">Coniosporium apollinis (strain CBS 100218)</name>
    <name type="common">Rock-inhabiting black yeast</name>
    <dbReference type="NCBI Taxonomy" id="1168221"/>
    <lineage>
        <taxon>Eukaryota</taxon>
        <taxon>Fungi</taxon>
        <taxon>Dikarya</taxon>
        <taxon>Ascomycota</taxon>
        <taxon>Pezizomycotina</taxon>
        <taxon>Dothideomycetes</taxon>
        <taxon>Dothideomycetes incertae sedis</taxon>
        <taxon>Coniosporium</taxon>
    </lineage>
</organism>
<dbReference type="GO" id="GO:0000981">
    <property type="term" value="F:DNA-binding transcription factor activity, RNA polymerase II-specific"/>
    <property type="evidence" value="ECO:0007669"/>
    <property type="project" value="TreeGrafter"/>
</dbReference>
<dbReference type="PANTHER" id="PTHR31845">
    <property type="entry name" value="FINGER DOMAIN PROTEIN, PUTATIVE-RELATED"/>
    <property type="match status" value="1"/>
</dbReference>
<keyword evidence="9" id="KW-1185">Reference proteome</keyword>
<dbReference type="eggNOG" id="KOG2920">
    <property type="taxonomic scope" value="Eukaryota"/>
</dbReference>
<dbReference type="InterPro" id="IPR029063">
    <property type="entry name" value="SAM-dependent_MTases_sf"/>
</dbReference>
<proteinExistence type="predicted"/>
<dbReference type="OrthoDB" id="1925334at2759"/>
<accession>R7YZG8</accession>